<dbReference type="Pfam" id="PF11181">
    <property type="entry name" value="YflT"/>
    <property type="match status" value="1"/>
</dbReference>
<sequence>MNSMETFATEQQVIKRIEELKSDGVDENQITLVAAHGLEAGGAFEAYSGVEAKSSEGSAWDKIVSFFTNDQPEEKLAGRLNLTSSE</sequence>
<feature type="domain" description="General stress protein 17M-like" evidence="1">
    <location>
        <begin position="5"/>
        <end position="77"/>
    </location>
</feature>
<dbReference type="RefSeq" id="WP_072708114.1">
    <property type="nucleotide sequence ID" value="NZ_FRCF01000002.1"/>
</dbReference>
<dbReference type="AlphaFoldDB" id="A0A1M7BUW2"/>
<evidence type="ECO:0000313" key="2">
    <source>
        <dbReference type="EMBL" id="SHL58656.1"/>
    </source>
</evidence>
<dbReference type="STRING" id="1123231.SAMN02745189_00596"/>
<accession>A0A1M7BUW2</accession>
<protein>
    <submittedName>
        <fullName evidence="2">Heat induced stress protein YflT</fullName>
    </submittedName>
</protein>
<dbReference type="Proteomes" id="UP000184206">
    <property type="component" value="Unassembled WGS sequence"/>
</dbReference>
<reference evidence="2 3" key="1">
    <citation type="submission" date="2016-11" db="EMBL/GenBank/DDBJ databases">
        <authorList>
            <person name="Jaros S."/>
            <person name="Januszkiewicz K."/>
            <person name="Wedrychowicz H."/>
        </authorList>
    </citation>
    <scope>NUCLEOTIDE SEQUENCE [LARGE SCALE GENOMIC DNA]</scope>
    <source>
        <strain evidence="2 3">DSM 16010</strain>
    </source>
</reference>
<proteinExistence type="predicted"/>
<dbReference type="InterPro" id="IPR025889">
    <property type="entry name" value="GSP17M-like_dom"/>
</dbReference>
<evidence type="ECO:0000259" key="1">
    <source>
        <dbReference type="Pfam" id="PF11181"/>
    </source>
</evidence>
<dbReference type="EMBL" id="FRCF01000002">
    <property type="protein sequence ID" value="SHL58656.1"/>
    <property type="molecule type" value="Genomic_DNA"/>
</dbReference>
<keyword evidence="3" id="KW-1185">Reference proteome</keyword>
<organism evidence="2 3">
    <name type="scientific">Lacicoccus alkaliphilus DSM 16010</name>
    <dbReference type="NCBI Taxonomy" id="1123231"/>
    <lineage>
        <taxon>Bacteria</taxon>
        <taxon>Bacillati</taxon>
        <taxon>Bacillota</taxon>
        <taxon>Bacilli</taxon>
        <taxon>Bacillales</taxon>
        <taxon>Salinicoccaceae</taxon>
        <taxon>Lacicoccus</taxon>
    </lineage>
</organism>
<gene>
    <name evidence="2" type="ORF">SAMN02745189_00596</name>
</gene>
<evidence type="ECO:0000313" key="3">
    <source>
        <dbReference type="Proteomes" id="UP000184206"/>
    </source>
</evidence>
<name>A0A1M7BUW2_9BACL</name>